<dbReference type="GO" id="GO:0008839">
    <property type="term" value="F:4-hydroxy-tetrahydrodipicolinate reductase"/>
    <property type="evidence" value="ECO:0007669"/>
    <property type="project" value="UniProtKB-EC"/>
</dbReference>
<evidence type="ECO:0000256" key="7">
    <source>
        <dbReference type="ARBA" id="ARBA00023154"/>
    </source>
</evidence>
<dbReference type="PIRSF" id="PIRSF000161">
    <property type="entry name" value="DHPR"/>
    <property type="match status" value="1"/>
</dbReference>
<comment type="catalytic activity">
    <reaction evidence="10">
        <text>(S)-2,3,4,5-tetrahydrodipicolinate + NADP(+) + H2O = (2S,4S)-4-hydroxy-2,3,4,5-tetrahydrodipicolinate + NADPH + H(+)</text>
        <dbReference type="Rhea" id="RHEA:35331"/>
        <dbReference type="ChEBI" id="CHEBI:15377"/>
        <dbReference type="ChEBI" id="CHEBI:15378"/>
        <dbReference type="ChEBI" id="CHEBI:16845"/>
        <dbReference type="ChEBI" id="CHEBI:57783"/>
        <dbReference type="ChEBI" id="CHEBI:58349"/>
        <dbReference type="ChEBI" id="CHEBI:67139"/>
        <dbReference type="EC" id="1.17.1.8"/>
    </reaction>
</comment>
<keyword evidence="3" id="KW-0521">NADP</keyword>
<evidence type="ECO:0000256" key="9">
    <source>
        <dbReference type="ARBA" id="ARBA00038983"/>
    </source>
</evidence>
<evidence type="ECO:0000256" key="2">
    <source>
        <dbReference type="ARBA" id="ARBA00022605"/>
    </source>
</evidence>
<keyword evidence="5" id="KW-0560">Oxidoreductase</keyword>
<dbReference type="Gene3D" id="3.30.360.10">
    <property type="entry name" value="Dihydrodipicolinate Reductase, domain 2"/>
    <property type="match status" value="1"/>
</dbReference>
<evidence type="ECO:0000256" key="11">
    <source>
        <dbReference type="ARBA" id="ARBA00049396"/>
    </source>
</evidence>
<dbReference type="Gene3D" id="3.40.50.720">
    <property type="entry name" value="NAD(P)-binding Rossmann-like Domain"/>
    <property type="match status" value="1"/>
</dbReference>
<dbReference type="RefSeq" id="WP_130610965.1">
    <property type="nucleotide sequence ID" value="NZ_AP019368.1"/>
</dbReference>
<evidence type="ECO:0000256" key="1">
    <source>
        <dbReference type="ARBA" id="ARBA00006642"/>
    </source>
</evidence>
<keyword evidence="15" id="KW-1185">Reference proteome</keyword>
<evidence type="ECO:0000256" key="8">
    <source>
        <dbReference type="ARBA" id="ARBA00037922"/>
    </source>
</evidence>
<dbReference type="PANTHER" id="PTHR20836">
    <property type="entry name" value="DIHYDRODIPICOLINATE REDUCTASE"/>
    <property type="match status" value="1"/>
</dbReference>
<comment type="catalytic activity">
    <reaction evidence="11">
        <text>(S)-2,3,4,5-tetrahydrodipicolinate + NAD(+) + H2O = (2S,4S)-4-hydroxy-2,3,4,5-tetrahydrodipicolinate + NADH + H(+)</text>
        <dbReference type="Rhea" id="RHEA:35323"/>
        <dbReference type="ChEBI" id="CHEBI:15377"/>
        <dbReference type="ChEBI" id="CHEBI:15378"/>
        <dbReference type="ChEBI" id="CHEBI:16845"/>
        <dbReference type="ChEBI" id="CHEBI:57540"/>
        <dbReference type="ChEBI" id="CHEBI:57945"/>
        <dbReference type="ChEBI" id="CHEBI:67139"/>
        <dbReference type="EC" id="1.17.1.8"/>
    </reaction>
</comment>
<dbReference type="EC" id="1.17.1.8" evidence="9"/>
<evidence type="ECO:0000313" key="15">
    <source>
        <dbReference type="Proteomes" id="UP000291236"/>
    </source>
</evidence>
<dbReference type="InterPro" id="IPR022663">
    <property type="entry name" value="DapB_C"/>
</dbReference>
<evidence type="ECO:0000259" key="12">
    <source>
        <dbReference type="Pfam" id="PF01113"/>
    </source>
</evidence>
<keyword evidence="6" id="KW-0520">NAD</keyword>
<evidence type="ECO:0000259" key="13">
    <source>
        <dbReference type="Pfam" id="PF05173"/>
    </source>
</evidence>
<dbReference type="AlphaFoldDB" id="A0A4V0P2Q1"/>
<keyword evidence="4" id="KW-0220">Diaminopimelate biosynthesis</keyword>
<dbReference type="SUPFAM" id="SSF55347">
    <property type="entry name" value="Glyceraldehyde-3-phosphate dehydrogenase-like, C-terminal domain"/>
    <property type="match status" value="1"/>
</dbReference>
<feature type="domain" description="Dihydrodipicolinate reductase C-terminal" evidence="13">
    <location>
        <begin position="137"/>
        <end position="238"/>
    </location>
</feature>
<keyword evidence="2" id="KW-0028">Amino-acid biosynthesis</keyword>
<dbReference type="InterPro" id="IPR036291">
    <property type="entry name" value="NAD(P)-bd_dom_sf"/>
</dbReference>
<evidence type="ECO:0000313" key="14">
    <source>
        <dbReference type="EMBL" id="BBH54007.1"/>
    </source>
</evidence>
<comment type="pathway">
    <text evidence="8">Amino-acid biosynthesis; L-lysine biosynthesis via DAP pathway; (S)-tetrahydrodipicolinate from L-aspartate: step 4/4.</text>
</comment>
<evidence type="ECO:0000256" key="10">
    <source>
        <dbReference type="ARBA" id="ARBA00049080"/>
    </source>
</evidence>
<dbReference type="OrthoDB" id="9790352at2"/>
<dbReference type="Pfam" id="PF05173">
    <property type="entry name" value="DapB_C"/>
    <property type="match status" value="1"/>
</dbReference>
<dbReference type="KEGG" id="sbf:JCM31447_24640"/>
<comment type="similarity">
    <text evidence="1">Belongs to the DapB family.</text>
</comment>
<dbReference type="InterPro" id="IPR023940">
    <property type="entry name" value="DHDPR_bac"/>
</dbReference>
<dbReference type="SUPFAM" id="SSF51735">
    <property type="entry name" value="NAD(P)-binding Rossmann-fold domains"/>
    <property type="match status" value="1"/>
</dbReference>
<gene>
    <name evidence="14" type="ORF">JCM31447_24640</name>
</gene>
<reference evidence="14 15" key="1">
    <citation type="submission" date="2018-12" db="EMBL/GenBank/DDBJ databases">
        <title>Rubrispira sanarue gen. nov., sp., nov., a member of the order Silvanigrellales, isolated from a brackish lake in Hamamatsu Japan.</title>
        <authorList>
            <person name="Maejima Y."/>
            <person name="Iino T."/>
            <person name="Muraguchi Y."/>
            <person name="Fukuda K."/>
            <person name="Nojiri H."/>
            <person name="Ohkuma M."/>
            <person name="Moriuchi R."/>
            <person name="Dohra H."/>
            <person name="Kimbara K."/>
            <person name="Shintani M."/>
        </authorList>
    </citation>
    <scope>NUCLEOTIDE SEQUENCE [LARGE SCALE GENOMIC DNA]</scope>
    <source>
        <strain evidence="14 15">RF1110005</strain>
    </source>
</reference>
<keyword evidence="7" id="KW-0457">Lysine biosynthesis</keyword>
<protein>
    <recommendedName>
        <fullName evidence="9">4-hydroxy-tetrahydrodipicolinate reductase</fullName>
        <ecNumber evidence="9">1.17.1.8</ecNumber>
    </recommendedName>
</protein>
<organism evidence="14 15">
    <name type="scientific">Fluviispira sanaruensis</name>
    <dbReference type="NCBI Taxonomy" id="2493639"/>
    <lineage>
        <taxon>Bacteria</taxon>
        <taxon>Pseudomonadati</taxon>
        <taxon>Bdellovibrionota</taxon>
        <taxon>Oligoflexia</taxon>
        <taxon>Silvanigrellales</taxon>
        <taxon>Silvanigrellaceae</taxon>
        <taxon>Fluviispira</taxon>
    </lineage>
</organism>
<name>A0A4V0P2Q1_FLUSA</name>
<dbReference type="InterPro" id="IPR000846">
    <property type="entry name" value="DapB_N"/>
</dbReference>
<evidence type="ECO:0000256" key="4">
    <source>
        <dbReference type="ARBA" id="ARBA00022915"/>
    </source>
</evidence>
<accession>A0A4V0P2Q1</accession>
<dbReference type="EMBL" id="AP019368">
    <property type="protein sequence ID" value="BBH54007.1"/>
    <property type="molecule type" value="Genomic_DNA"/>
</dbReference>
<dbReference type="GO" id="GO:0005829">
    <property type="term" value="C:cytosol"/>
    <property type="evidence" value="ECO:0007669"/>
    <property type="project" value="TreeGrafter"/>
</dbReference>
<proteinExistence type="inferred from homology"/>
<dbReference type="Pfam" id="PF01113">
    <property type="entry name" value="DapB_N"/>
    <property type="match status" value="1"/>
</dbReference>
<dbReference type="GO" id="GO:0019877">
    <property type="term" value="P:diaminopimelate biosynthetic process"/>
    <property type="evidence" value="ECO:0007669"/>
    <property type="project" value="UniProtKB-KW"/>
</dbReference>
<dbReference type="PANTHER" id="PTHR20836:SF0">
    <property type="entry name" value="4-HYDROXY-TETRAHYDRODIPICOLINATE REDUCTASE 1, CHLOROPLASTIC-RELATED"/>
    <property type="match status" value="1"/>
</dbReference>
<feature type="domain" description="Dihydrodipicolinate reductase N-terminal" evidence="12">
    <location>
        <begin position="2"/>
        <end position="114"/>
    </location>
</feature>
<dbReference type="Proteomes" id="UP000291236">
    <property type="component" value="Chromosome"/>
</dbReference>
<evidence type="ECO:0000256" key="5">
    <source>
        <dbReference type="ARBA" id="ARBA00023002"/>
    </source>
</evidence>
<dbReference type="GO" id="GO:0009089">
    <property type="term" value="P:lysine biosynthetic process via diaminopimelate"/>
    <property type="evidence" value="ECO:0007669"/>
    <property type="project" value="InterPro"/>
</dbReference>
<evidence type="ECO:0000256" key="6">
    <source>
        <dbReference type="ARBA" id="ARBA00023027"/>
    </source>
</evidence>
<sequence>MYIGLIGATGRLGTLTAEILDQDNASYVKISRAMLASVDNFRSLLSDLPSDLLLLDMSLPAGTLNLCNIINELDKNPLEKLCALVVGTTGHNMKEKEAIQKCSAKIPICMVSNFSKGIFLFEQLLKAKTSSGLSVSELARRLGFDLSIHEIHHTQKRDAPSGTAITLADASSVNHERISSSRVGKVVGEHSLILSHNSESLQITHTAHSRRLFAEGALELCKNIYKNRPKPGLLNTDDFFI</sequence>
<evidence type="ECO:0000256" key="3">
    <source>
        <dbReference type="ARBA" id="ARBA00022857"/>
    </source>
</evidence>